<feature type="transmembrane region" description="Helical" evidence="1">
    <location>
        <begin position="95"/>
        <end position="117"/>
    </location>
</feature>
<dbReference type="OrthoDB" id="7191819at2"/>
<dbReference type="Pfam" id="PF08570">
    <property type="entry name" value="DUF1761"/>
    <property type="match status" value="1"/>
</dbReference>
<keyword evidence="3" id="KW-1185">Reference proteome</keyword>
<protein>
    <submittedName>
        <fullName evidence="2">DUF1761 domain-containing protein</fullName>
    </submittedName>
</protein>
<dbReference type="AlphaFoldDB" id="A0A399RH18"/>
<dbReference type="InterPro" id="IPR013879">
    <property type="entry name" value="DUF1761"/>
</dbReference>
<keyword evidence="1" id="KW-1133">Transmembrane helix</keyword>
<comment type="caution">
    <text evidence="2">The sequence shown here is derived from an EMBL/GenBank/DDBJ whole genome shotgun (WGS) entry which is preliminary data.</text>
</comment>
<keyword evidence="1" id="KW-0472">Membrane</keyword>
<feature type="transmembrane region" description="Helical" evidence="1">
    <location>
        <begin position="69"/>
        <end position="88"/>
    </location>
</feature>
<proteinExistence type="predicted"/>
<evidence type="ECO:0000256" key="1">
    <source>
        <dbReference type="SAM" id="Phobius"/>
    </source>
</evidence>
<accession>A0A399RH18</accession>
<reference evidence="2 3" key="1">
    <citation type="submission" date="2018-08" db="EMBL/GenBank/DDBJ databases">
        <title>Henriciella mobilis sp. nov., isolated from seawater.</title>
        <authorList>
            <person name="Cheng H."/>
            <person name="Wu Y.-H."/>
            <person name="Xu X.-W."/>
            <person name="Guo L.-L."/>
        </authorList>
    </citation>
    <scope>NUCLEOTIDE SEQUENCE [LARGE SCALE GENOMIC DNA]</scope>
    <source>
        <strain evidence="2 3">CCUG67844</strain>
    </source>
</reference>
<dbReference type="RefSeq" id="WP_119454540.1">
    <property type="nucleotide sequence ID" value="NZ_QWGA01000007.1"/>
</dbReference>
<gene>
    <name evidence="2" type="ORF">D1222_12275</name>
</gene>
<dbReference type="Proteomes" id="UP000265845">
    <property type="component" value="Unassembled WGS sequence"/>
</dbReference>
<name>A0A399RH18_9PROT</name>
<feature type="transmembrane region" description="Helical" evidence="1">
    <location>
        <begin position="129"/>
        <end position="149"/>
    </location>
</feature>
<dbReference type="EMBL" id="QWGA01000007">
    <property type="protein sequence ID" value="RIJ29125.1"/>
    <property type="molecule type" value="Genomic_DNA"/>
</dbReference>
<evidence type="ECO:0000313" key="3">
    <source>
        <dbReference type="Proteomes" id="UP000265845"/>
    </source>
</evidence>
<keyword evidence="1" id="KW-0812">Transmembrane</keyword>
<organism evidence="2 3">
    <name type="scientific">Henriciella algicola</name>
    <dbReference type="NCBI Taxonomy" id="1608422"/>
    <lineage>
        <taxon>Bacteria</taxon>
        <taxon>Pseudomonadati</taxon>
        <taxon>Pseudomonadota</taxon>
        <taxon>Alphaproteobacteria</taxon>
        <taxon>Hyphomonadales</taxon>
        <taxon>Hyphomonadaceae</taxon>
        <taxon>Henriciella</taxon>
    </lineage>
</organism>
<sequence>MPRLAGINLVGVLVSAIVIYFIGFLWYGLLFSEVYMSAQGIFINEAGDAMSFLTANGVATEGQEDANPMWMLGGFLVPIVLSFGFAWLMRKSSVLGLGAAISFGLTLSLLIGVPLMAYDFFYTPWHSTGGLLVDLSHTVVTFVAGCAVLSKLD</sequence>
<feature type="transmembrane region" description="Helical" evidence="1">
    <location>
        <begin position="7"/>
        <end position="27"/>
    </location>
</feature>
<evidence type="ECO:0000313" key="2">
    <source>
        <dbReference type="EMBL" id="RIJ29125.1"/>
    </source>
</evidence>